<reference evidence="2" key="1">
    <citation type="submission" date="2022-11" db="UniProtKB">
        <authorList>
            <consortium name="WormBaseParasite"/>
        </authorList>
    </citation>
    <scope>IDENTIFICATION</scope>
</reference>
<proteinExistence type="predicted"/>
<evidence type="ECO:0000313" key="1">
    <source>
        <dbReference type="Proteomes" id="UP000887574"/>
    </source>
</evidence>
<name>A0A915E2C9_9BILA</name>
<organism evidence="1 2">
    <name type="scientific">Ditylenchus dipsaci</name>
    <dbReference type="NCBI Taxonomy" id="166011"/>
    <lineage>
        <taxon>Eukaryota</taxon>
        <taxon>Metazoa</taxon>
        <taxon>Ecdysozoa</taxon>
        <taxon>Nematoda</taxon>
        <taxon>Chromadorea</taxon>
        <taxon>Rhabditida</taxon>
        <taxon>Tylenchina</taxon>
        <taxon>Tylenchomorpha</taxon>
        <taxon>Sphaerularioidea</taxon>
        <taxon>Anguinidae</taxon>
        <taxon>Anguininae</taxon>
        <taxon>Ditylenchus</taxon>
    </lineage>
</organism>
<sequence length="83" mass="9287">MDKKKLDIRMVYPGAKILALIISQELIPIDEIRKSAELLLSACAGNINIPLSRDKSLVDSFSLFISWPQWPFARGFGLTGRIV</sequence>
<dbReference type="WBParaSite" id="jg25463">
    <property type="protein sequence ID" value="jg25463"/>
    <property type="gene ID" value="jg25463"/>
</dbReference>
<dbReference type="Proteomes" id="UP000887574">
    <property type="component" value="Unplaced"/>
</dbReference>
<dbReference type="AlphaFoldDB" id="A0A915E2C9"/>
<keyword evidence="1" id="KW-1185">Reference proteome</keyword>
<evidence type="ECO:0000313" key="2">
    <source>
        <dbReference type="WBParaSite" id="jg25463"/>
    </source>
</evidence>
<protein>
    <submittedName>
        <fullName evidence="2">Uncharacterized protein</fullName>
    </submittedName>
</protein>
<accession>A0A915E2C9</accession>